<dbReference type="InterPro" id="IPR012347">
    <property type="entry name" value="Ferritin-like"/>
</dbReference>
<comment type="function">
    <text evidence="6">Stores iron in a soluble, non-toxic, readily available form. Important for iron homeostasis. Iron is taken up in the ferrous form and deposited as ferric hydroxides after oxidation.</text>
</comment>
<reference evidence="8" key="1">
    <citation type="submission" date="2007-07" db="EMBL/GenBank/DDBJ databases">
        <title>PCAP assembly of the Caenorhabditis remanei genome.</title>
        <authorList>
            <consortium name="The Caenorhabditis remanei Sequencing Consortium"/>
            <person name="Wilson R.K."/>
        </authorList>
    </citation>
    <scope>NUCLEOTIDE SEQUENCE [LARGE SCALE GENOMIC DNA]</scope>
    <source>
        <strain evidence="8">PB4641</strain>
    </source>
</reference>
<keyword evidence="2 6" id="KW-0409">Iron storage</keyword>
<dbReference type="InterPro" id="IPR009078">
    <property type="entry name" value="Ferritin-like_SF"/>
</dbReference>
<feature type="binding site" evidence="5">
    <location>
        <position position="137"/>
    </location>
    <ligand>
        <name>Fe cation</name>
        <dbReference type="ChEBI" id="CHEBI:24875"/>
        <label>1</label>
    </ligand>
</feature>
<evidence type="ECO:0000256" key="1">
    <source>
        <dbReference type="ARBA" id="ARBA00007513"/>
    </source>
</evidence>
<dbReference type="EMBL" id="DS268420">
    <property type="protein sequence ID" value="EFO87894.1"/>
    <property type="molecule type" value="Genomic_DNA"/>
</dbReference>
<dbReference type="InterPro" id="IPR001519">
    <property type="entry name" value="Ferritin"/>
</dbReference>
<evidence type="ECO:0000256" key="3">
    <source>
        <dbReference type="ARBA" id="ARBA00022723"/>
    </source>
</evidence>
<dbReference type="GO" id="GO:0006879">
    <property type="term" value="P:intracellular iron ion homeostasis"/>
    <property type="evidence" value="ECO:0007669"/>
    <property type="project" value="UniProtKB-KW"/>
</dbReference>
<organism evidence="9">
    <name type="scientific">Caenorhabditis remanei</name>
    <name type="common">Caenorhabditis vulgaris</name>
    <dbReference type="NCBI Taxonomy" id="31234"/>
    <lineage>
        <taxon>Eukaryota</taxon>
        <taxon>Metazoa</taxon>
        <taxon>Ecdysozoa</taxon>
        <taxon>Nematoda</taxon>
        <taxon>Chromadorea</taxon>
        <taxon>Rhabditida</taxon>
        <taxon>Rhabditina</taxon>
        <taxon>Rhabditomorpha</taxon>
        <taxon>Rhabditoidea</taxon>
        <taxon>Rhabditidae</taxon>
        <taxon>Peloderinae</taxon>
        <taxon>Caenorhabditis</taxon>
    </lineage>
</organism>
<evidence type="ECO:0000256" key="5">
    <source>
        <dbReference type="PIRSR" id="PIRSR601519-1"/>
    </source>
</evidence>
<dbReference type="EC" id="1.16.3.1" evidence="6"/>
<feature type="domain" description="Ferritin-like diiron" evidence="7">
    <location>
        <begin position="6"/>
        <end position="155"/>
    </location>
</feature>
<sequence>MSLARQNYHDEVEAAVNKQINVELYASYVYLSMSAHFDRDDVALPHIAKFFAKQSEEERGHATELMRIQAVRGGRVVLQNIQKPEKDEWGTVLEAFEAALALEKMNNSSLLKLHGIAEQRNDAHLTNYIQEKYLEEQVSSKFNYRYVHSINEFARYIANIKRAGPGLGEYLFDKEEFSD</sequence>
<dbReference type="Gene3D" id="1.20.1260.10">
    <property type="match status" value="1"/>
</dbReference>
<dbReference type="CDD" id="cd01056">
    <property type="entry name" value="Euk_Ferritin"/>
    <property type="match status" value="1"/>
</dbReference>
<dbReference type="OrthoDB" id="186462at2759"/>
<dbReference type="SUPFAM" id="SSF47240">
    <property type="entry name" value="Ferritin-like"/>
    <property type="match status" value="1"/>
</dbReference>
<feature type="binding site" evidence="5">
    <location>
        <position position="61"/>
    </location>
    <ligand>
        <name>Fe cation</name>
        <dbReference type="ChEBI" id="CHEBI:24875"/>
        <label>1</label>
    </ligand>
</feature>
<feature type="binding site" evidence="5">
    <location>
        <position position="23"/>
    </location>
    <ligand>
        <name>Fe cation</name>
        <dbReference type="ChEBI" id="CHEBI:24875"/>
        <label>1</label>
    </ligand>
</feature>
<dbReference type="PROSITE" id="PS50905">
    <property type="entry name" value="FERRITIN_LIKE"/>
    <property type="match status" value="1"/>
</dbReference>
<comment type="catalytic activity">
    <reaction evidence="6">
        <text>4 Fe(2+) + O2 + 4 H(+) = 4 Fe(3+) + 2 H2O</text>
        <dbReference type="Rhea" id="RHEA:11148"/>
        <dbReference type="ChEBI" id="CHEBI:15377"/>
        <dbReference type="ChEBI" id="CHEBI:15378"/>
        <dbReference type="ChEBI" id="CHEBI:15379"/>
        <dbReference type="ChEBI" id="CHEBI:29033"/>
        <dbReference type="ChEBI" id="CHEBI:29034"/>
        <dbReference type="EC" id="1.16.3.1"/>
    </reaction>
</comment>
<keyword evidence="9" id="KW-1185">Reference proteome</keyword>
<protein>
    <recommendedName>
        <fullName evidence="6">Ferritin</fullName>
        <ecNumber evidence="6">1.16.3.1</ecNumber>
    </recommendedName>
</protein>
<dbReference type="InterPro" id="IPR008331">
    <property type="entry name" value="Ferritin_DPS_dom"/>
</dbReference>
<evidence type="ECO:0000256" key="2">
    <source>
        <dbReference type="ARBA" id="ARBA00022434"/>
    </source>
</evidence>
<evidence type="ECO:0000256" key="6">
    <source>
        <dbReference type="RuleBase" id="RU361145"/>
    </source>
</evidence>
<accession>E3M020</accession>
<comment type="similarity">
    <text evidence="1 6">Belongs to the ferritin family.</text>
</comment>
<feature type="binding site" evidence="5">
    <location>
        <position position="103"/>
    </location>
    <ligand>
        <name>Fe cation</name>
        <dbReference type="ChEBI" id="CHEBI:24875"/>
        <label>1</label>
    </ligand>
</feature>
<dbReference type="GO" id="GO:0008199">
    <property type="term" value="F:ferric iron binding"/>
    <property type="evidence" value="ECO:0007669"/>
    <property type="project" value="InterPro"/>
</dbReference>
<evidence type="ECO:0000259" key="7">
    <source>
        <dbReference type="PROSITE" id="PS50905"/>
    </source>
</evidence>
<dbReference type="FunFam" id="1.20.1260.10:FF:000002">
    <property type="entry name" value="Ferritin, mitochondrial"/>
    <property type="match status" value="1"/>
</dbReference>
<proteinExistence type="inferred from homology"/>
<dbReference type="GO" id="GO:0005737">
    <property type="term" value="C:cytoplasm"/>
    <property type="evidence" value="ECO:0007669"/>
    <property type="project" value="TreeGrafter"/>
</dbReference>
<dbReference type="eggNOG" id="KOG2332">
    <property type="taxonomic scope" value="Eukaryota"/>
</dbReference>
<dbReference type="InterPro" id="IPR009040">
    <property type="entry name" value="Ferritin-like_diiron"/>
</dbReference>
<keyword evidence="3 5" id="KW-0479">Metal-binding</keyword>
<name>E3M020_CAERE</name>
<keyword evidence="4 5" id="KW-0408">Iron</keyword>
<dbReference type="Proteomes" id="UP000008281">
    <property type="component" value="Unassembled WGS sequence"/>
</dbReference>
<dbReference type="HOGENOM" id="CLU_065681_4_0_1"/>
<feature type="binding site" evidence="5">
    <location>
        <position position="58"/>
    </location>
    <ligand>
        <name>Fe cation</name>
        <dbReference type="ChEBI" id="CHEBI:24875"/>
        <label>1</label>
    </ligand>
</feature>
<dbReference type="STRING" id="31234.E3M020"/>
<evidence type="ECO:0000313" key="9">
    <source>
        <dbReference type="Proteomes" id="UP000008281"/>
    </source>
</evidence>
<dbReference type="PANTHER" id="PTHR11431:SF84">
    <property type="entry name" value="FERRITIN"/>
    <property type="match status" value="1"/>
</dbReference>
<evidence type="ECO:0000313" key="8">
    <source>
        <dbReference type="EMBL" id="EFO87894.1"/>
    </source>
</evidence>
<evidence type="ECO:0000256" key="4">
    <source>
        <dbReference type="ARBA" id="ARBA00023004"/>
    </source>
</evidence>
<dbReference type="AlphaFoldDB" id="E3M020"/>
<dbReference type="GO" id="GO:0008198">
    <property type="term" value="F:ferrous iron binding"/>
    <property type="evidence" value="ECO:0007669"/>
    <property type="project" value="TreeGrafter"/>
</dbReference>
<dbReference type="OMA" id="NHLVNIE"/>
<dbReference type="PANTHER" id="PTHR11431">
    <property type="entry name" value="FERRITIN"/>
    <property type="match status" value="1"/>
</dbReference>
<keyword evidence="6" id="KW-0560">Oxidoreductase</keyword>
<dbReference type="InParanoid" id="E3M020"/>
<dbReference type="GO" id="GO:0006826">
    <property type="term" value="P:iron ion transport"/>
    <property type="evidence" value="ECO:0007669"/>
    <property type="project" value="InterPro"/>
</dbReference>
<dbReference type="GO" id="GO:0042802">
    <property type="term" value="F:identical protein binding"/>
    <property type="evidence" value="ECO:0007669"/>
    <property type="project" value="EnsemblMetazoa"/>
</dbReference>
<gene>
    <name evidence="8" type="primary">Cre-ftn-1</name>
    <name evidence="8" type="ORF">CRE_05571</name>
</gene>
<dbReference type="Pfam" id="PF00210">
    <property type="entry name" value="Ferritin"/>
    <property type="match status" value="1"/>
</dbReference>
<dbReference type="FunCoup" id="E3M020">
    <property type="interactions" value="30"/>
</dbReference>
<dbReference type="GO" id="GO:0004322">
    <property type="term" value="F:ferroxidase activity"/>
    <property type="evidence" value="ECO:0007669"/>
    <property type="project" value="UniProtKB-EC"/>
</dbReference>